<keyword evidence="5 6" id="KW-0472">Membrane</keyword>
<evidence type="ECO:0000256" key="1">
    <source>
        <dbReference type="ARBA" id="ARBA00004651"/>
    </source>
</evidence>
<feature type="domain" description="Major facilitator superfamily (MFS) profile" evidence="7">
    <location>
        <begin position="9"/>
        <end position="403"/>
    </location>
</feature>
<dbReference type="PANTHER" id="PTHR43124">
    <property type="entry name" value="PURINE EFFLUX PUMP PBUE"/>
    <property type="match status" value="1"/>
</dbReference>
<feature type="transmembrane region" description="Helical" evidence="6">
    <location>
        <begin position="310"/>
        <end position="335"/>
    </location>
</feature>
<comment type="caution">
    <text evidence="8">The sequence shown here is derived from an EMBL/GenBank/DDBJ whole genome shotgun (WGS) entry which is preliminary data.</text>
</comment>
<accession>A0A438ATQ5</accession>
<evidence type="ECO:0000256" key="6">
    <source>
        <dbReference type="SAM" id="Phobius"/>
    </source>
</evidence>
<dbReference type="InterPro" id="IPR011701">
    <property type="entry name" value="MFS"/>
</dbReference>
<feature type="transmembrane region" description="Helical" evidence="6">
    <location>
        <begin position="163"/>
        <end position="180"/>
    </location>
</feature>
<feature type="transmembrane region" description="Helical" evidence="6">
    <location>
        <begin position="373"/>
        <end position="395"/>
    </location>
</feature>
<evidence type="ECO:0000256" key="2">
    <source>
        <dbReference type="ARBA" id="ARBA00022475"/>
    </source>
</evidence>
<evidence type="ECO:0000256" key="5">
    <source>
        <dbReference type="ARBA" id="ARBA00023136"/>
    </source>
</evidence>
<dbReference type="Proteomes" id="UP000283479">
    <property type="component" value="Unassembled WGS sequence"/>
</dbReference>
<gene>
    <name evidence="8" type="ORF">EGT50_11025</name>
</gene>
<feature type="transmembrane region" description="Helical" evidence="6">
    <location>
        <begin position="249"/>
        <end position="270"/>
    </location>
</feature>
<feature type="transmembrane region" description="Helical" evidence="6">
    <location>
        <begin position="75"/>
        <end position="98"/>
    </location>
</feature>
<dbReference type="InterPro" id="IPR050189">
    <property type="entry name" value="MFS_Efflux_Transporters"/>
</dbReference>
<dbReference type="AlphaFoldDB" id="A0A438ATQ5"/>
<comment type="subcellular location">
    <subcellularLocation>
        <location evidence="1">Cell membrane</location>
        <topology evidence="1">Multi-pass membrane protein</topology>
    </subcellularLocation>
</comment>
<dbReference type="PANTHER" id="PTHR43124:SF3">
    <property type="entry name" value="CHLORAMPHENICOL EFFLUX PUMP RV0191"/>
    <property type="match status" value="1"/>
</dbReference>
<dbReference type="OrthoDB" id="7030876at2"/>
<keyword evidence="2" id="KW-1003">Cell membrane</keyword>
<dbReference type="SUPFAM" id="SSF103473">
    <property type="entry name" value="MFS general substrate transporter"/>
    <property type="match status" value="1"/>
</dbReference>
<feature type="transmembrane region" description="Helical" evidence="6">
    <location>
        <begin position="347"/>
        <end position="367"/>
    </location>
</feature>
<name>A0A438ATQ5_9NOCA</name>
<organism evidence="8 9">
    <name type="scientific">Rhodococcus xishaensis</name>
    <dbReference type="NCBI Taxonomy" id="2487364"/>
    <lineage>
        <taxon>Bacteria</taxon>
        <taxon>Bacillati</taxon>
        <taxon>Actinomycetota</taxon>
        <taxon>Actinomycetes</taxon>
        <taxon>Mycobacteriales</taxon>
        <taxon>Nocardiaceae</taxon>
        <taxon>Rhodococcus</taxon>
    </lineage>
</organism>
<evidence type="ECO:0000259" key="7">
    <source>
        <dbReference type="PROSITE" id="PS50850"/>
    </source>
</evidence>
<evidence type="ECO:0000256" key="3">
    <source>
        <dbReference type="ARBA" id="ARBA00022692"/>
    </source>
</evidence>
<evidence type="ECO:0000313" key="9">
    <source>
        <dbReference type="Proteomes" id="UP000283479"/>
    </source>
</evidence>
<dbReference type="InterPro" id="IPR036259">
    <property type="entry name" value="MFS_trans_sf"/>
</dbReference>
<dbReference type="EMBL" id="RKLO01000004">
    <property type="protein sequence ID" value="RVW01972.1"/>
    <property type="molecule type" value="Genomic_DNA"/>
</dbReference>
<dbReference type="InterPro" id="IPR020846">
    <property type="entry name" value="MFS_dom"/>
</dbReference>
<evidence type="ECO:0000256" key="4">
    <source>
        <dbReference type="ARBA" id="ARBA00022989"/>
    </source>
</evidence>
<protein>
    <submittedName>
        <fullName evidence="8">MFS transporter</fullName>
    </submittedName>
</protein>
<sequence>MADRDTRGLLPLLTAAMAIGPLLTYALSATSALVIDSLDITVAQFGMLSTLTFLTAATLALTFSHVGDHFSTRGLLVTVFVGAAMSYVLAALSTNYLWLLGAMALSGAAQALSNPVTNRVISERAPQPKRAQWIGVKQSGVQVAQLVAGVGCPVLALAWGWRGALWIGAVVAGVSALVAWRRSPSPHSPQASTQVATSVNALRTTGSKARSMPRAVWVLAAYALFSGTGVQATNVYLPLFALEGMGLTLTVAGLTAAIAGAIGVTSRIFWGRALSGKIGTFVLLLILASGSTLGALALLMAQLVGWLPLLWLGVTLHGATALAANVLLMAGVLRVVGRTAVGRASSLIAVGMYLGFAGGPALTGFLFDVTAGFAAGWMVAATMYAACALLAILGVRTTPADVEPAMTVEADRLTR</sequence>
<proteinExistence type="predicted"/>
<keyword evidence="3 6" id="KW-0812">Transmembrane</keyword>
<dbReference type="RefSeq" id="WP_127954349.1">
    <property type="nucleotide sequence ID" value="NZ_RKLO01000004.1"/>
</dbReference>
<dbReference type="PROSITE" id="PS50850">
    <property type="entry name" value="MFS"/>
    <property type="match status" value="1"/>
</dbReference>
<reference evidence="8 9" key="1">
    <citation type="submission" date="2018-11" db="EMBL/GenBank/DDBJ databases">
        <title>Rhodococcus spongicola sp. nov. and Rhodococcus xishaensis sp. nov. from marine sponges.</title>
        <authorList>
            <person name="Li L."/>
            <person name="Lin H.W."/>
        </authorList>
    </citation>
    <scope>NUCLEOTIDE SEQUENCE [LARGE SCALE GENOMIC DNA]</scope>
    <source>
        <strain evidence="8 9">LHW51113</strain>
    </source>
</reference>
<keyword evidence="9" id="KW-1185">Reference proteome</keyword>
<feature type="transmembrane region" description="Helical" evidence="6">
    <location>
        <begin position="12"/>
        <end position="35"/>
    </location>
</feature>
<feature type="transmembrane region" description="Helical" evidence="6">
    <location>
        <begin position="215"/>
        <end position="237"/>
    </location>
</feature>
<evidence type="ECO:0000313" key="8">
    <source>
        <dbReference type="EMBL" id="RVW01972.1"/>
    </source>
</evidence>
<feature type="transmembrane region" description="Helical" evidence="6">
    <location>
        <begin position="41"/>
        <end position="63"/>
    </location>
</feature>
<dbReference type="Gene3D" id="1.20.1250.20">
    <property type="entry name" value="MFS general substrate transporter like domains"/>
    <property type="match status" value="2"/>
</dbReference>
<dbReference type="Pfam" id="PF07690">
    <property type="entry name" value="MFS_1"/>
    <property type="match status" value="1"/>
</dbReference>
<keyword evidence="4 6" id="KW-1133">Transmembrane helix</keyword>
<feature type="transmembrane region" description="Helical" evidence="6">
    <location>
        <begin position="282"/>
        <end position="304"/>
    </location>
</feature>
<dbReference type="GO" id="GO:0022857">
    <property type="term" value="F:transmembrane transporter activity"/>
    <property type="evidence" value="ECO:0007669"/>
    <property type="project" value="InterPro"/>
</dbReference>
<dbReference type="GO" id="GO:0005886">
    <property type="term" value="C:plasma membrane"/>
    <property type="evidence" value="ECO:0007669"/>
    <property type="project" value="UniProtKB-SubCell"/>
</dbReference>